<gene>
    <name evidence="1" type="ORF">EZS28_004643</name>
</gene>
<protein>
    <recommendedName>
        <fullName evidence="3">Calcineurin-like phosphoesterase domain-containing protein</fullName>
    </recommendedName>
</protein>
<evidence type="ECO:0000313" key="2">
    <source>
        <dbReference type="Proteomes" id="UP000324800"/>
    </source>
</evidence>
<evidence type="ECO:0008006" key="3">
    <source>
        <dbReference type="Google" id="ProtNLM"/>
    </source>
</evidence>
<dbReference type="SUPFAM" id="SSF56300">
    <property type="entry name" value="Metallo-dependent phosphatases"/>
    <property type="match status" value="1"/>
</dbReference>
<dbReference type="PANTHER" id="PTHR31302">
    <property type="entry name" value="TRANSMEMBRANE PROTEIN WITH METALLOPHOSPHOESTERASE DOMAIN-RELATED"/>
    <property type="match status" value="1"/>
</dbReference>
<dbReference type="Proteomes" id="UP000324800">
    <property type="component" value="Unassembled WGS sequence"/>
</dbReference>
<proteinExistence type="predicted"/>
<dbReference type="PANTHER" id="PTHR31302:SF0">
    <property type="entry name" value="TRANSMEMBRANE PROTEIN WITH METALLOPHOSPHOESTERASE DOMAIN"/>
    <property type="match status" value="1"/>
</dbReference>
<accession>A0A5J4WXM9</accession>
<sequence length="171" mass="19466">MQPLSKLRAKHGVFFVMGNHDIMSGRDNVEKMIKHFPNVRLLTNEFINISLHNSDSSKAWLSSMDLLRGDLFLAGHTHNGQVFPIHPLFIRLFFSHPARLLTITSDNRKQSNINKQQNYRSNNNQKDIVYILEQKESFARNMYVNPGTGSAGTPARTSGFSEITIININPE</sequence>
<dbReference type="InterPro" id="IPR051158">
    <property type="entry name" value="Metallophosphoesterase_sf"/>
</dbReference>
<dbReference type="AlphaFoldDB" id="A0A5J4WXM9"/>
<comment type="caution">
    <text evidence="1">The sequence shown here is derived from an EMBL/GenBank/DDBJ whole genome shotgun (WGS) entry which is preliminary data.</text>
</comment>
<dbReference type="InterPro" id="IPR029052">
    <property type="entry name" value="Metallo-depent_PP-like"/>
</dbReference>
<reference evidence="1 2" key="1">
    <citation type="submission" date="2019-03" db="EMBL/GenBank/DDBJ databases">
        <title>Single cell metagenomics reveals metabolic interactions within the superorganism composed of flagellate Streblomastix strix and complex community of Bacteroidetes bacteria on its surface.</title>
        <authorList>
            <person name="Treitli S.C."/>
            <person name="Kolisko M."/>
            <person name="Husnik F."/>
            <person name="Keeling P."/>
            <person name="Hampl V."/>
        </authorList>
    </citation>
    <scope>NUCLEOTIDE SEQUENCE [LARGE SCALE GENOMIC DNA]</scope>
    <source>
        <strain evidence="1">ST1C</strain>
    </source>
</reference>
<dbReference type="OrthoDB" id="783096at2759"/>
<dbReference type="EMBL" id="SNRW01000671">
    <property type="protein sequence ID" value="KAA6399838.1"/>
    <property type="molecule type" value="Genomic_DNA"/>
</dbReference>
<evidence type="ECO:0000313" key="1">
    <source>
        <dbReference type="EMBL" id="KAA6399838.1"/>
    </source>
</evidence>
<name>A0A5J4WXM9_9EUKA</name>
<organism evidence="1 2">
    <name type="scientific">Streblomastix strix</name>
    <dbReference type="NCBI Taxonomy" id="222440"/>
    <lineage>
        <taxon>Eukaryota</taxon>
        <taxon>Metamonada</taxon>
        <taxon>Preaxostyla</taxon>
        <taxon>Oxymonadida</taxon>
        <taxon>Streblomastigidae</taxon>
        <taxon>Streblomastix</taxon>
    </lineage>
</organism>